<accession>A0ABX2ZJF1</accession>
<evidence type="ECO:0000256" key="1">
    <source>
        <dbReference type="ARBA" id="ARBA00022475"/>
    </source>
</evidence>
<dbReference type="EMBL" id="MDKC01000037">
    <property type="protein sequence ID" value="ODG89837.1"/>
    <property type="molecule type" value="Genomic_DNA"/>
</dbReference>
<evidence type="ECO:0000313" key="11">
    <source>
        <dbReference type="Proteomes" id="UP000094580"/>
    </source>
</evidence>
<keyword evidence="4 7" id="KW-1133">Transmembrane helix</keyword>
<dbReference type="Pfam" id="PF04977">
    <property type="entry name" value="DivIC"/>
    <property type="match status" value="1"/>
</dbReference>
<evidence type="ECO:0000256" key="5">
    <source>
        <dbReference type="ARBA" id="ARBA00023136"/>
    </source>
</evidence>
<evidence type="ECO:0000256" key="4">
    <source>
        <dbReference type="ARBA" id="ARBA00022989"/>
    </source>
</evidence>
<comment type="subcellular location">
    <subcellularLocation>
        <location evidence="7">Cell membrane</location>
        <topology evidence="7">Single-pass type II membrane protein</topology>
    </subcellularLocation>
    <text evidence="7">Localizes to the division septum where it forms a ring structure.</text>
</comment>
<keyword evidence="3 7" id="KW-0812">Transmembrane</keyword>
<protein>
    <recommendedName>
        <fullName evidence="7 8">Cell division protein FtsL</fullName>
    </recommendedName>
</protein>
<keyword evidence="5 7" id="KW-0472">Membrane</keyword>
<sequence length="121" mass="14120">MSNLARKLQQKQVTDLQQRPSNKKKQKKVSKITPFEKILYLVFIFACFFMGTKIIKTQAAIYDTNLKIQHVKNEIANGKQHNSELKMKIDELSTYERIWQKAKELGLNIDSNNVKFTDTSK</sequence>
<dbReference type="Proteomes" id="UP000094580">
    <property type="component" value="Unassembled WGS sequence"/>
</dbReference>
<evidence type="ECO:0000313" key="10">
    <source>
        <dbReference type="EMBL" id="ODG89837.1"/>
    </source>
</evidence>
<evidence type="ECO:0000256" key="7">
    <source>
        <dbReference type="HAMAP-Rule" id="MF_00910"/>
    </source>
</evidence>
<evidence type="ECO:0000256" key="3">
    <source>
        <dbReference type="ARBA" id="ARBA00022692"/>
    </source>
</evidence>
<proteinExistence type="inferred from homology"/>
<dbReference type="NCBIfam" id="TIGR02209">
    <property type="entry name" value="ftsL_broad"/>
    <property type="match status" value="1"/>
</dbReference>
<evidence type="ECO:0000256" key="2">
    <source>
        <dbReference type="ARBA" id="ARBA00022618"/>
    </source>
</evidence>
<organism evidence="10 11">
    <name type="scientific">Gottfriedia luciferensis</name>
    <dbReference type="NCBI Taxonomy" id="178774"/>
    <lineage>
        <taxon>Bacteria</taxon>
        <taxon>Bacillati</taxon>
        <taxon>Bacillota</taxon>
        <taxon>Bacilli</taxon>
        <taxon>Bacillales</taxon>
        <taxon>Bacillaceae</taxon>
        <taxon>Gottfriedia</taxon>
    </lineage>
</organism>
<reference evidence="10 11" key="1">
    <citation type="submission" date="2016-07" db="EMBL/GenBank/DDBJ databases">
        <authorList>
            <person name="Townsley L."/>
            <person name="Shank E.A."/>
        </authorList>
    </citation>
    <scope>NUCLEOTIDE SEQUENCE [LARGE SCALE GENOMIC DNA]</scope>
    <source>
        <strain evidence="10 11">CH01</strain>
    </source>
</reference>
<comment type="caution">
    <text evidence="10">The sequence shown here is derived from an EMBL/GenBank/DDBJ whole genome shotgun (WGS) entry which is preliminary data.</text>
</comment>
<dbReference type="GO" id="GO:0051301">
    <property type="term" value="P:cell division"/>
    <property type="evidence" value="ECO:0007669"/>
    <property type="project" value="UniProtKB-KW"/>
</dbReference>
<name>A0ABX2ZJF1_9BACI</name>
<feature type="region of interest" description="Disordered" evidence="9">
    <location>
        <begin position="1"/>
        <end position="28"/>
    </location>
</feature>
<evidence type="ECO:0000256" key="8">
    <source>
        <dbReference type="NCBIfam" id="TIGR02209"/>
    </source>
</evidence>
<keyword evidence="11" id="KW-1185">Reference proteome</keyword>
<keyword evidence="1 7" id="KW-1003">Cell membrane</keyword>
<keyword evidence="6 7" id="KW-0131">Cell cycle</keyword>
<comment type="function">
    <text evidence="7">Essential cell division protein.</text>
</comment>
<dbReference type="HAMAP" id="MF_00910">
    <property type="entry name" value="FtsL"/>
    <property type="match status" value="1"/>
</dbReference>
<keyword evidence="2 7" id="KW-0132">Cell division</keyword>
<feature type="transmembrane region" description="Helical" evidence="7">
    <location>
        <begin position="38"/>
        <end position="55"/>
    </location>
</feature>
<evidence type="ECO:0000256" key="6">
    <source>
        <dbReference type="ARBA" id="ARBA00023306"/>
    </source>
</evidence>
<comment type="similarity">
    <text evidence="7">Belongs to the FtsL family.</text>
</comment>
<evidence type="ECO:0000256" key="9">
    <source>
        <dbReference type="SAM" id="MobiDB-lite"/>
    </source>
</evidence>
<dbReference type="InterPro" id="IPR007060">
    <property type="entry name" value="FtsL/DivIC"/>
</dbReference>
<feature type="compositionally biased region" description="Polar residues" evidence="9">
    <location>
        <begin position="10"/>
        <end position="20"/>
    </location>
</feature>
<dbReference type="InterPro" id="IPR011922">
    <property type="entry name" value="Cell_div_FtsL"/>
</dbReference>
<gene>
    <name evidence="7" type="primary">ftsL</name>
    <name evidence="10" type="ORF">BED47_15630</name>
</gene>
<dbReference type="RefSeq" id="WP_069035593.1">
    <property type="nucleotide sequence ID" value="NZ_MDKC01000037.1"/>
</dbReference>